<comment type="caution">
    <text evidence="2">The sequence shown here is derived from an EMBL/GenBank/DDBJ whole genome shotgun (WGS) entry which is preliminary data.</text>
</comment>
<dbReference type="AlphaFoldDB" id="A0A2P8CZM6"/>
<evidence type="ECO:0000256" key="1">
    <source>
        <dbReference type="SAM" id="SignalP"/>
    </source>
</evidence>
<proteinExistence type="predicted"/>
<dbReference type="InterPro" id="IPR036691">
    <property type="entry name" value="Endo/exonu/phosph_ase_sf"/>
</dbReference>
<dbReference type="RefSeq" id="WP_106524294.1">
    <property type="nucleotide sequence ID" value="NZ_PYGD01000008.1"/>
</dbReference>
<dbReference type="Gene3D" id="3.60.10.10">
    <property type="entry name" value="Endonuclease/exonuclease/phosphatase"/>
    <property type="match status" value="1"/>
</dbReference>
<feature type="signal peptide" evidence="1">
    <location>
        <begin position="1"/>
        <end position="20"/>
    </location>
</feature>
<gene>
    <name evidence="2" type="ORF">B0I18_108150</name>
</gene>
<dbReference type="Proteomes" id="UP000240572">
    <property type="component" value="Unassembled WGS sequence"/>
</dbReference>
<dbReference type="SUPFAM" id="SSF56219">
    <property type="entry name" value="DNase I-like"/>
    <property type="match status" value="1"/>
</dbReference>
<feature type="chain" id="PRO_5015131256" description="Secreted protein (Por secretion system target)" evidence="1">
    <location>
        <begin position="21"/>
        <end position="460"/>
    </location>
</feature>
<sequence>MNVIKLLITALLISPAAARAQGDTLRVMTYNVLGYGDGCQGDITALHQYLGKIVTFARPDILGLVKTASIKSTPGDIYGLAPYGFADSIIAHALNPSFPGRFNYCPFTNTAYSDKISLLFYNQQKLGYVSTTLINSYITDFDLYKLYYKDAHLQTTKDTTFLYVLLNHTQSGSDPAQRNMQAAAVIAGLTARFHHLPNLINMGDFNTRNSQETGYYSLTQGNTEAFRFTDPPFHADSMYHYPANWSSGAGDYSACLTTSTRALANVPNTCGTDGGAKGWYDHILLAPWIVDGSNYTRYIRGSYHTIGNDGHRLGLSVNDSMPLPNTSAPAGVIDALFRFSNKYPVMLSLEMMPNTTGQSPADPEINAPTGIGKTESGTAAIQVLNPVYTHMSIVLTEAWLGKTLLLSVSDMNGRKVMEQQLRPDKTTLRLPFGYAPGIYSCSIYDALQHRQLSRNKIVKF</sequence>
<name>A0A2P8CZM6_9BACT</name>
<accession>A0A2P8CZM6</accession>
<protein>
    <recommendedName>
        <fullName evidence="4">Secreted protein (Por secretion system target)</fullName>
    </recommendedName>
</protein>
<organism evidence="2 3">
    <name type="scientific">Taibaiella chishuiensis</name>
    <dbReference type="NCBI Taxonomy" id="1434707"/>
    <lineage>
        <taxon>Bacteria</taxon>
        <taxon>Pseudomonadati</taxon>
        <taxon>Bacteroidota</taxon>
        <taxon>Chitinophagia</taxon>
        <taxon>Chitinophagales</taxon>
        <taxon>Chitinophagaceae</taxon>
        <taxon>Taibaiella</taxon>
    </lineage>
</organism>
<dbReference type="OrthoDB" id="1122807at2"/>
<dbReference type="EMBL" id="PYGD01000008">
    <property type="protein sequence ID" value="PSK90420.1"/>
    <property type="molecule type" value="Genomic_DNA"/>
</dbReference>
<evidence type="ECO:0000313" key="3">
    <source>
        <dbReference type="Proteomes" id="UP000240572"/>
    </source>
</evidence>
<evidence type="ECO:0000313" key="2">
    <source>
        <dbReference type="EMBL" id="PSK90420.1"/>
    </source>
</evidence>
<keyword evidence="3" id="KW-1185">Reference proteome</keyword>
<keyword evidence="1" id="KW-0732">Signal</keyword>
<reference evidence="2 3" key="1">
    <citation type="submission" date="2018-03" db="EMBL/GenBank/DDBJ databases">
        <title>Genomic Encyclopedia of Type Strains, Phase III (KMG-III): the genomes of soil and plant-associated and newly described type strains.</title>
        <authorList>
            <person name="Whitman W."/>
        </authorList>
    </citation>
    <scope>NUCLEOTIDE SEQUENCE [LARGE SCALE GENOMIC DNA]</scope>
    <source>
        <strain evidence="2 3">CGMCC 1.12700</strain>
    </source>
</reference>
<evidence type="ECO:0008006" key="4">
    <source>
        <dbReference type="Google" id="ProtNLM"/>
    </source>
</evidence>